<organism evidence="1 2">
    <name type="scientific">Nibea albiflora</name>
    <name type="common">Yellow drum</name>
    <name type="synonym">Corvina albiflora</name>
    <dbReference type="NCBI Taxonomy" id="240163"/>
    <lineage>
        <taxon>Eukaryota</taxon>
        <taxon>Metazoa</taxon>
        <taxon>Chordata</taxon>
        <taxon>Craniata</taxon>
        <taxon>Vertebrata</taxon>
        <taxon>Euteleostomi</taxon>
        <taxon>Actinopterygii</taxon>
        <taxon>Neopterygii</taxon>
        <taxon>Teleostei</taxon>
        <taxon>Neoteleostei</taxon>
        <taxon>Acanthomorphata</taxon>
        <taxon>Eupercaria</taxon>
        <taxon>Sciaenidae</taxon>
        <taxon>Nibea</taxon>
    </lineage>
</organism>
<name>A0ACB7EXR4_NIBAL</name>
<proteinExistence type="predicted"/>
<reference evidence="1" key="1">
    <citation type="submission" date="2020-04" db="EMBL/GenBank/DDBJ databases">
        <title>A chromosome-scale assembly and high-density genetic map of the yellow drum (Nibea albiflora) genome.</title>
        <authorList>
            <person name="Xu D."/>
            <person name="Zhang W."/>
            <person name="Chen R."/>
            <person name="Tan P."/>
            <person name="Wang L."/>
            <person name="Song H."/>
            <person name="Tian L."/>
            <person name="Zhu Q."/>
            <person name="Wang B."/>
        </authorList>
    </citation>
    <scope>NUCLEOTIDE SEQUENCE</scope>
    <source>
        <strain evidence="1">ZJHYS-2018</strain>
    </source>
</reference>
<dbReference type="EMBL" id="CM024808">
    <property type="protein sequence ID" value="KAG8007027.1"/>
    <property type="molecule type" value="Genomic_DNA"/>
</dbReference>
<evidence type="ECO:0000313" key="2">
    <source>
        <dbReference type="Proteomes" id="UP000805704"/>
    </source>
</evidence>
<comment type="caution">
    <text evidence="1">The sequence shown here is derived from an EMBL/GenBank/DDBJ whole genome shotgun (WGS) entry which is preliminary data.</text>
</comment>
<evidence type="ECO:0000313" key="1">
    <source>
        <dbReference type="EMBL" id="KAG8007027.1"/>
    </source>
</evidence>
<gene>
    <name evidence="1" type="ORF">GBF38_023146</name>
</gene>
<keyword evidence="2" id="KW-1185">Reference proteome</keyword>
<dbReference type="Proteomes" id="UP000805704">
    <property type="component" value="Chromosome 20"/>
</dbReference>
<sequence>MSAARIQLITILCLFSTALSGPESGGVVWKDPGGSITIQCTATTKDHEHLSLEKGLTPSDQILYKDKDSNQEVKATGFKDRLQLHGQFHNLSIYIKNLTAADTGLYWCIYSMYNPKAGQVQKECKASLLLVVRESPRHCDPSDKNLVLLSVVISAAILLGIIIGFLIWIVLKTKAMRSARSTAKPRRTAANDVYEDMRGTMRH</sequence>
<accession>A0ACB7EXR4</accession>
<protein>
    <submittedName>
        <fullName evidence="1">Uncharacterized protein</fullName>
    </submittedName>
</protein>